<evidence type="ECO:0000313" key="4">
    <source>
        <dbReference type="Proteomes" id="UP000235015"/>
    </source>
</evidence>
<name>A0A2N6CYL7_9GAMM</name>
<dbReference type="Gene3D" id="3.40.830.10">
    <property type="entry name" value="LigB-like"/>
    <property type="match status" value="1"/>
</dbReference>
<dbReference type="NCBIfam" id="TIGR04336">
    <property type="entry name" value="AmmeMemoSam_B"/>
    <property type="match status" value="1"/>
</dbReference>
<dbReference type="Proteomes" id="UP000235015">
    <property type="component" value="Unassembled WGS sequence"/>
</dbReference>
<protein>
    <recommendedName>
        <fullName evidence="2">MEMO1 family protein C0630_06330</fullName>
    </recommendedName>
</protein>
<evidence type="ECO:0000256" key="1">
    <source>
        <dbReference type="ARBA" id="ARBA00006315"/>
    </source>
</evidence>
<dbReference type="HAMAP" id="MF_00055">
    <property type="entry name" value="MEMO1"/>
    <property type="match status" value="1"/>
</dbReference>
<dbReference type="Pfam" id="PF01875">
    <property type="entry name" value="Memo"/>
    <property type="match status" value="1"/>
</dbReference>
<evidence type="ECO:0000256" key="2">
    <source>
        <dbReference type="HAMAP-Rule" id="MF_00055"/>
    </source>
</evidence>
<dbReference type="CDD" id="cd07361">
    <property type="entry name" value="MEMO_like"/>
    <property type="match status" value="1"/>
</dbReference>
<dbReference type="EMBL" id="PKUN01000005">
    <property type="protein sequence ID" value="PLX62448.1"/>
    <property type="molecule type" value="Genomic_DNA"/>
</dbReference>
<gene>
    <name evidence="3" type="primary">amrB</name>
    <name evidence="3" type="ORF">C0630_06330</name>
</gene>
<dbReference type="RefSeq" id="WP_029133765.1">
    <property type="nucleotide sequence ID" value="NZ_CBDUFW010000001.1"/>
</dbReference>
<evidence type="ECO:0000313" key="3">
    <source>
        <dbReference type="EMBL" id="PLX62448.1"/>
    </source>
</evidence>
<dbReference type="PANTHER" id="PTHR11060:SF0">
    <property type="entry name" value="PROTEIN MEMO1"/>
    <property type="match status" value="1"/>
</dbReference>
<organism evidence="3 4">
    <name type="scientific">Sedimenticola selenatireducens</name>
    <dbReference type="NCBI Taxonomy" id="191960"/>
    <lineage>
        <taxon>Bacteria</taxon>
        <taxon>Pseudomonadati</taxon>
        <taxon>Pseudomonadota</taxon>
        <taxon>Gammaproteobacteria</taxon>
        <taxon>Chromatiales</taxon>
        <taxon>Sedimenticolaceae</taxon>
        <taxon>Sedimenticola</taxon>
    </lineage>
</organism>
<dbReference type="STRING" id="1111735.GCA_000428045_01054"/>
<dbReference type="PANTHER" id="PTHR11060">
    <property type="entry name" value="PROTEIN MEMO1"/>
    <property type="match status" value="1"/>
</dbReference>
<proteinExistence type="inferred from homology"/>
<comment type="similarity">
    <text evidence="1 2">Belongs to the MEMO1 family.</text>
</comment>
<sequence length="262" mass="28231">MNTIKQPAVAGLFYPAEPATLHRQVREFIAAAENVITCTPKALIAPHAGYIYSGPIAGSAYATLGPAAAGIHRVILLAPAHRVACRGIVYSSASHFQTPLGLIPVDRPIVEKLSELPQLNLNDMAFEEEHSIEVHLPFLQEVLEDFSIVPLLVGDATAEQVAEVIEQIWDDSGNLVVISSDLSHYLDYETAAEMDLKTSRAIEALRPEALTYHSACGRTPVSGLLLVAKKHGLKARTVDLRNSGDTAGSHDRVVGYGAYVFS</sequence>
<comment type="caution">
    <text evidence="3">The sequence shown here is derived from an EMBL/GenBank/DDBJ whole genome shotgun (WGS) entry which is preliminary data.</text>
</comment>
<dbReference type="InterPro" id="IPR002737">
    <property type="entry name" value="MEMO1_fam"/>
</dbReference>
<reference evidence="3 4" key="1">
    <citation type="submission" date="2017-11" db="EMBL/GenBank/DDBJ databases">
        <title>Genome-resolved metagenomics identifies genetic mobility, metabolic interactions, and unexpected diversity in perchlorate-reducing communities.</title>
        <authorList>
            <person name="Barnum T.P."/>
            <person name="Figueroa I.A."/>
            <person name="Carlstrom C.I."/>
            <person name="Lucas L.N."/>
            <person name="Engelbrektson A.L."/>
            <person name="Coates J.D."/>
        </authorList>
    </citation>
    <scope>NUCLEOTIDE SEQUENCE [LARGE SCALE GENOMIC DNA]</scope>
    <source>
        <strain evidence="3">BM301</strain>
    </source>
</reference>
<accession>A0A2N6CYL7</accession>
<dbReference type="AlphaFoldDB" id="A0A2N6CYL7"/>